<keyword evidence="1" id="KW-0175">Coiled coil</keyword>
<feature type="coiled-coil region" evidence="1">
    <location>
        <begin position="202"/>
        <end position="229"/>
    </location>
</feature>
<protein>
    <submittedName>
        <fullName evidence="2">(R)-mandelonitrile lyase 1-like</fullName>
    </submittedName>
</protein>
<accession>A0A5A7T475</accession>
<dbReference type="EMBL" id="SSTE01018746">
    <property type="protein sequence ID" value="KAA0038292.1"/>
    <property type="molecule type" value="Genomic_DNA"/>
</dbReference>
<gene>
    <name evidence="2" type="ORF">E6C27_scaffold270G001550</name>
</gene>
<name>A0A5A7T475_CUCMM</name>
<comment type="caution">
    <text evidence="2">The sequence shown here is derived from an EMBL/GenBank/DDBJ whole genome shotgun (WGS) entry which is preliminary data.</text>
</comment>
<keyword evidence="2" id="KW-0456">Lyase</keyword>
<organism evidence="2 3">
    <name type="scientific">Cucumis melo var. makuwa</name>
    <name type="common">Oriental melon</name>
    <dbReference type="NCBI Taxonomy" id="1194695"/>
    <lineage>
        <taxon>Eukaryota</taxon>
        <taxon>Viridiplantae</taxon>
        <taxon>Streptophyta</taxon>
        <taxon>Embryophyta</taxon>
        <taxon>Tracheophyta</taxon>
        <taxon>Spermatophyta</taxon>
        <taxon>Magnoliopsida</taxon>
        <taxon>eudicotyledons</taxon>
        <taxon>Gunneridae</taxon>
        <taxon>Pentapetalae</taxon>
        <taxon>rosids</taxon>
        <taxon>fabids</taxon>
        <taxon>Cucurbitales</taxon>
        <taxon>Cucurbitaceae</taxon>
        <taxon>Benincaseae</taxon>
        <taxon>Cucumis</taxon>
    </lineage>
</organism>
<evidence type="ECO:0000256" key="1">
    <source>
        <dbReference type="SAM" id="Coils"/>
    </source>
</evidence>
<proteinExistence type="predicted"/>
<evidence type="ECO:0000313" key="2">
    <source>
        <dbReference type="EMBL" id="KAA0038292.1"/>
    </source>
</evidence>
<dbReference type="AlphaFoldDB" id="A0A5A7T475"/>
<sequence length="252" mass="29306">MGPFVQDLDSILKGTTYLLTLKVVDDVEDQQLSVPEIVVHHRVTDHVENDTLCRVDVDLIVVKRPIVRHVINDFIWKRQHFRNLELERYVTQNGKIPISIALGQDMPISPHAVCFNNTINMLTRDTFPICFLKWADVTPEYIELVKDSLQEQSSMNRAARARQPYNHSSNVKSFLHNHNTSLLNNEVIRSTVSSSTSVERELTHIMEVNELLKNRLEVVEEESNRKHEESIRLIKAQTRQMKEMRQMIEDLS</sequence>
<evidence type="ECO:0000313" key="3">
    <source>
        <dbReference type="Proteomes" id="UP000321393"/>
    </source>
</evidence>
<dbReference type="GO" id="GO:0016829">
    <property type="term" value="F:lyase activity"/>
    <property type="evidence" value="ECO:0007669"/>
    <property type="project" value="UniProtKB-KW"/>
</dbReference>
<dbReference type="Proteomes" id="UP000321393">
    <property type="component" value="Unassembled WGS sequence"/>
</dbReference>
<reference evidence="2 3" key="1">
    <citation type="submission" date="2019-08" db="EMBL/GenBank/DDBJ databases">
        <title>Draft genome sequences of two oriental melons (Cucumis melo L. var makuwa).</title>
        <authorList>
            <person name="Kwon S.-Y."/>
        </authorList>
    </citation>
    <scope>NUCLEOTIDE SEQUENCE [LARGE SCALE GENOMIC DNA]</scope>
    <source>
        <strain evidence="3">cv. SW 3</strain>
        <tissue evidence="2">Leaf</tissue>
    </source>
</reference>